<dbReference type="EMBL" id="ML220131">
    <property type="protein sequence ID" value="TGZ79522.1"/>
    <property type="molecule type" value="Genomic_DNA"/>
</dbReference>
<reference evidence="1 2" key="1">
    <citation type="submission" date="2019-04" db="EMBL/GenBank/DDBJ databases">
        <title>Comparative genomics and transcriptomics to analyze fruiting body development in filamentous ascomycetes.</title>
        <authorList>
            <consortium name="DOE Joint Genome Institute"/>
            <person name="Lutkenhaus R."/>
            <person name="Traeger S."/>
            <person name="Breuer J."/>
            <person name="Kuo A."/>
            <person name="Lipzen A."/>
            <person name="Pangilinan J."/>
            <person name="Dilworth D."/>
            <person name="Sandor L."/>
            <person name="Poggeler S."/>
            <person name="Barry K."/>
            <person name="Grigoriev I.V."/>
            <person name="Nowrousian M."/>
        </authorList>
    </citation>
    <scope>NUCLEOTIDE SEQUENCE [LARGE SCALE GENOMIC DNA]</scope>
    <source>
        <strain evidence="1 2">CBS 389.68</strain>
    </source>
</reference>
<evidence type="ECO:0000313" key="1">
    <source>
        <dbReference type="EMBL" id="TGZ79522.1"/>
    </source>
</evidence>
<organism evidence="1 2">
    <name type="scientific">Ascodesmis nigricans</name>
    <dbReference type="NCBI Taxonomy" id="341454"/>
    <lineage>
        <taxon>Eukaryota</taxon>
        <taxon>Fungi</taxon>
        <taxon>Dikarya</taxon>
        <taxon>Ascomycota</taxon>
        <taxon>Pezizomycotina</taxon>
        <taxon>Pezizomycetes</taxon>
        <taxon>Pezizales</taxon>
        <taxon>Ascodesmidaceae</taxon>
        <taxon>Ascodesmis</taxon>
    </lineage>
</organism>
<name>A0A4S2MQK6_9PEZI</name>
<dbReference type="Proteomes" id="UP000298138">
    <property type="component" value="Unassembled WGS sequence"/>
</dbReference>
<dbReference type="InParanoid" id="A0A4S2MQK6"/>
<dbReference type="AlphaFoldDB" id="A0A4S2MQK6"/>
<accession>A0A4S2MQK6</accession>
<protein>
    <submittedName>
        <fullName evidence="1">Uncharacterized protein</fullName>
    </submittedName>
</protein>
<dbReference type="OrthoDB" id="5428055at2759"/>
<sequence length="733" mass="83102">MRCKHPKRSKRLSSTAEWLAWDAYHELNNWPAILEKSILQLKLEELRSRQSSDLHLAHALHQHVAALQEFNEAIRVQGDIFESNFLVTESETLDSHMKNLQDSFKEYRSVVDVLTEQVSALTNLVSSLIIIWLCDSDKRQVLNTIQIQESVSVGRLTWVTIIFLPLRFVATLFSMSIRELNGSTKAWVYVADNGEDDLRYDPQEDDASLESDDEAGLNRPLNAQAISRRITNTLLKARAYQFLHDLQDIFDGSDPSARICLEARSVLHVNDIALYGRQWKLHVVPHENEDVEEYIRGEGIPSPPLSKTVSYWKAHFMHELEKQKKQKFLNTINEIKKPEQAGDVISDRRSTELNFGLLKFKQLALNLADDSFLRCNVVLRLDLYKPYGTATEYVVPADYVYEPYGTAIEYLVPAHYVNVWENLMWVIDFLNNSGAHPRPSSDISRLIERGNVFVGIDGAQVMHFQNWSMIFNNALTYAVTNAEELVQVNVCSNISRLDMNRGSGEQYAQNPETASSSVSVNVEIEVLKSKLIISSNQIQKFQGIVDVIEKVPQTMSVDRAGMQNVVEGLIDGTYFVVYRRRIIHPEMWSQVFQNETERLWNRKARKMTLKIQGWEPYNKTRELNLPVVNKCGLKRAGSNPTLRLDRPLPDGEEVEPKSIAKIARKRIAEGANLDCANNSPPGRVGQGPPFGTDAIQHTGPGPPLGTDVRRRIAIFGPGPPLFEKAQSCLSLLG</sequence>
<evidence type="ECO:0000313" key="2">
    <source>
        <dbReference type="Proteomes" id="UP000298138"/>
    </source>
</evidence>
<keyword evidence="2" id="KW-1185">Reference proteome</keyword>
<dbReference type="Gene3D" id="1.20.58.340">
    <property type="entry name" value="Magnesium transport protein CorA, transmembrane region"/>
    <property type="match status" value="1"/>
</dbReference>
<gene>
    <name evidence="1" type="ORF">EX30DRAFT_350254</name>
</gene>
<dbReference type="STRING" id="341454.A0A4S2MQK6"/>
<proteinExistence type="predicted"/>